<dbReference type="EMBL" id="GG680443">
    <property type="protein sequence ID" value="EER06654.1"/>
    <property type="molecule type" value="Genomic_DNA"/>
</dbReference>
<accession>C5L9E0</accession>
<dbReference type="RefSeq" id="XP_002774838.1">
    <property type="nucleotide sequence ID" value="XM_002774792.1"/>
</dbReference>
<evidence type="ECO:0000313" key="2">
    <source>
        <dbReference type="EMBL" id="EER06654.1"/>
    </source>
</evidence>
<dbReference type="Proteomes" id="UP000007800">
    <property type="component" value="Unassembled WGS sequence"/>
</dbReference>
<protein>
    <submittedName>
        <fullName evidence="2">Uncharacterized protein</fullName>
    </submittedName>
</protein>
<dbReference type="AlphaFoldDB" id="C5L9E0"/>
<dbReference type="GeneID" id="9056175"/>
<gene>
    <name evidence="2" type="ORF">Pmar_PMAR010341</name>
</gene>
<feature type="region of interest" description="Disordered" evidence="1">
    <location>
        <begin position="137"/>
        <end position="189"/>
    </location>
</feature>
<dbReference type="InParanoid" id="C5L9E0"/>
<organism evidence="3">
    <name type="scientific">Perkinsus marinus (strain ATCC 50983 / TXsc)</name>
    <dbReference type="NCBI Taxonomy" id="423536"/>
    <lineage>
        <taxon>Eukaryota</taxon>
        <taxon>Sar</taxon>
        <taxon>Alveolata</taxon>
        <taxon>Perkinsozoa</taxon>
        <taxon>Perkinsea</taxon>
        <taxon>Perkinsida</taxon>
        <taxon>Perkinsidae</taxon>
        <taxon>Perkinsus</taxon>
    </lineage>
</organism>
<sequence>IVEEPSQLVGQPLSFRLVVKQASCLTPKELANNVTVRYRWQLDDEDTIIRMKGSAEDVFVFDYERDIHLTPCLTRGMLSILQEEAIALEVYGESAAAVEAGRLREEERRERNERAVRWATEQGPATTRSIDYAQQLPGEPMRQESGWVMQKSPSAAEDMPTTSEVDAASSSMKPAEFKTSMMSRCCHVQ</sequence>
<feature type="compositionally biased region" description="Polar residues" evidence="1">
    <location>
        <begin position="160"/>
        <end position="172"/>
    </location>
</feature>
<evidence type="ECO:0000313" key="3">
    <source>
        <dbReference type="Proteomes" id="UP000007800"/>
    </source>
</evidence>
<evidence type="ECO:0000256" key="1">
    <source>
        <dbReference type="SAM" id="MobiDB-lite"/>
    </source>
</evidence>
<name>C5L9E0_PERM5</name>
<proteinExistence type="predicted"/>
<reference evidence="2 3" key="1">
    <citation type="submission" date="2008-07" db="EMBL/GenBank/DDBJ databases">
        <authorList>
            <person name="El-Sayed N."/>
            <person name="Caler E."/>
            <person name="Inman J."/>
            <person name="Amedeo P."/>
            <person name="Hass B."/>
            <person name="Wortman J."/>
        </authorList>
    </citation>
    <scope>NUCLEOTIDE SEQUENCE [LARGE SCALE GENOMIC DNA]</scope>
    <source>
        <strain evidence="3">ATCC 50983 / TXsc</strain>
    </source>
</reference>
<feature type="non-terminal residue" evidence="2">
    <location>
        <position position="1"/>
    </location>
</feature>
<keyword evidence="3" id="KW-1185">Reference proteome</keyword>